<sequence length="66" mass="6695">MALGTLNGKVVVNDAVVVCVRTTWTVVVAVFVTATVGVRAVSVFVGAVVVLVVHTSVVSVLGEGWG</sequence>
<feature type="transmembrane region" description="Helical" evidence="1">
    <location>
        <begin position="15"/>
        <end position="36"/>
    </location>
</feature>
<dbReference type="Proteomes" id="UP000799767">
    <property type="component" value="Unassembled WGS sequence"/>
</dbReference>
<evidence type="ECO:0000313" key="2">
    <source>
        <dbReference type="EMBL" id="KAF2481097.1"/>
    </source>
</evidence>
<evidence type="ECO:0000256" key="1">
    <source>
        <dbReference type="SAM" id="Phobius"/>
    </source>
</evidence>
<evidence type="ECO:0000313" key="3">
    <source>
        <dbReference type="Proteomes" id="UP000799767"/>
    </source>
</evidence>
<dbReference type="RefSeq" id="XP_033587667.1">
    <property type="nucleotide sequence ID" value="XM_033734107.1"/>
</dbReference>
<organism evidence="2 3">
    <name type="scientific">Neohortaea acidophila</name>
    <dbReference type="NCBI Taxonomy" id="245834"/>
    <lineage>
        <taxon>Eukaryota</taxon>
        <taxon>Fungi</taxon>
        <taxon>Dikarya</taxon>
        <taxon>Ascomycota</taxon>
        <taxon>Pezizomycotina</taxon>
        <taxon>Dothideomycetes</taxon>
        <taxon>Dothideomycetidae</taxon>
        <taxon>Mycosphaerellales</taxon>
        <taxon>Teratosphaeriaceae</taxon>
        <taxon>Neohortaea</taxon>
    </lineage>
</organism>
<keyword evidence="3" id="KW-1185">Reference proteome</keyword>
<keyword evidence="1" id="KW-1133">Transmembrane helix</keyword>
<gene>
    <name evidence="2" type="ORF">BDY17DRAFT_300692</name>
</gene>
<keyword evidence="1" id="KW-0812">Transmembrane</keyword>
<protein>
    <submittedName>
        <fullName evidence="2">Uncharacterized protein</fullName>
    </submittedName>
</protein>
<accession>A0A6A6PPB0</accession>
<name>A0A6A6PPB0_9PEZI</name>
<proteinExistence type="predicted"/>
<reference evidence="2" key="1">
    <citation type="journal article" date="2020" name="Stud. Mycol.">
        <title>101 Dothideomycetes genomes: a test case for predicting lifestyles and emergence of pathogens.</title>
        <authorList>
            <person name="Haridas S."/>
            <person name="Albert R."/>
            <person name="Binder M."/>
            <person name="Bloem J."/>
            <person name="Labutti K."/>
            <person name="Salamov A."/>
            <person name="Andreopoulos B."/>
            <person name="Baker S."/>
            <person name="Barry K."/>
            <person name="Bills G."/>
            <person name="Bluhm B."/>
            <person name="Cannon C."/>
            <person name="Castanera R."/>
            <person name="Culley D."/>
            <person name="Daum C."/>
            <person name="Ezra D."/>
            <person name="Gonzalez J."/>
            <person name="Henrissat B."/>
            <person name="Kuo A."/>
            <person name="Liang C."/>
            <person name="Lipzen A."/>
            <person name="Lutzoni F."/>
            <person name="Magnuson J."/>
            <person name="Mondo S."/>
            <person name="Nolan M."/>
            <person name="Ohm R."/>
            <person name="Pangilinan J."/>
            <person name="Park H.-J."/>
            <person name="Ramirez L."/>
            <person name="Alfaro M."/>
            <person name="Sun H."/>
            <person name="Tritt A."/>
            <person name="Yoshinaga Y."/>
            <person name="Zwiers L.-H."/>
            <person name="Turgeon B."/>
            <person name="Goodwin S."/>
            <person name="Spatafora J."/>
            <person name="Crous P."/>
            <person name="Grigoriev I."/>
        </authorList>
    </citation>
    <scope>NUCLEOTIDE SEQUENCE</scope>
    <source>
        <strain evidence="2">CBS 113389</strain>
    </source>
</reference>
<feature type="transmembrane region" description="Helical" evidence="1">
    <location>
        <begin position="43"/>
        <end position="62"/>
    </location>
</feature>
<dbReference type="EMBL" id="MU001638">
    <property type="protein sequence ID" value="KAF2481097.1"/>
    <property type="molecule type" value="Genomic_DNA"/>
</dbReference>
<dbReference type="GeneID" id="54475109"/>
<keyword evidence="1" id="KW-0472">Membrane</keyword>
<dbReference type="AlphaFoldDB" id="A0A6A6PPB0"/>